<gene>
    <name evidence="4" type="ORF">QUF89_01755</name>
</gene>
<evidence type="ECO:0000313" key="5">
    <source>
        <dbReference type="Proteomes" id="UP001234602"/>
    </source>
</evidence>
<dbReference type="Proteomes" id="UP001234602">
    <property type="component" value="Unassembled WGS sequence"/>
</dbReference>
<dbReference type="Pfam" id="PF00107">
    <property type="entry name" value="ADH_zinc_N"/>
    <property type="match status" value="1"/>
</dbReference>
<proteinExistence type="predicted"/>
<keyword evidence="1" id="KW-0560">Oxidoreductase</keyword>
<reference evidence="4" key="1">
    <citation type="submission" date="2023-06" db="EMBL/GenBank/DDBJ databases">
        <title>Comparative genomics of Bacillaceae isolates and their secondary metabolite potential.</title>
        <authorList>
            <person name="Song L."/>
            <person name="Nielsen L.J."/>
            <person name="Mohite O."/>
            <person name="Xu X."/>
            <person name="Weber T."/>
            <person name="Kovacs A.T."/>
        </authorList>
    </citation>
    <scope>NUCLEOTIDE SEQUENCE</scope>
    <source>
        <strain evidence="4">D8_B_37</strain>
    </source>
</reference>
<dbReference type="InterPro" id="IPR013149">
    <property type="entry name" value="ADH-like_C"/>
</dbReference>
<dbReference type="Gene3D" id="3.90.180.10">
    <property type="entry name" value="Medium-chain alcohol dehydrogenases, catalytic domain"/>
    <property type="match status" value="1"/>
</dbReference>
<dbReference type="SUPFAM" id="SSF50129">
    <property type="entry name" value="GroES-like"/>
    <property type="match status" value="1"/>
</dbReference>
<evidence type="ECO:0000259" key="2">
    <source>
        <dbReference type="Pfam" id="PF00107"/>
    </source>
</evidence>
<organism evidence="4 5">
    <name type="scientific">Peribacillus simplex</name>
    <dbReference type="NCBI Taxonomy" id="1478"/>
    <lineage>
        <taxon>Bacteria</taxon>
        <taxon>Bacillati</taxon>
        <taxon>Bacillota</taxon>
        <taxon>Bacilli</taxon>
        <taxon>Bacillales</taxon>
        <taxon>Bacillaceae</taxon>
        <taxon>Peribacillus</taxon>
    </lineage>
</organism>
<sequence>MEKTLKTTDSSKTENVMKAARMHVLGQPLVVEEGVPVPELGSDDLLIEVKAVHVAQYHKSALIDGEHSYPWYPSELPAILGMAGAGVIAQVGDNLLGFQKGERIYVNPILTCGYCEYCIAGKPGLCDMWVLQGYFALYTPNGLPLLEKYPGGFAQYMKVPARSVVRIPDNVSFEHAVRFNYVGTAYEGLKSGDLRPGNTVLINGSTGTMGTDATLLSLAMGAAKVITVGRNSERLAKLKQVNPDRIYTINTSEESISERINEITGGKGVHVYLDALGYSAGQTPPIDTVMECIGGLRKDGTAVVIGALSGQEIKYDYGAFVGTNIKITGSCWYNTESVYEIAEMASSGTLKFSDYETHLFSLDEVNEALDFAAQRSGGLHNVVVQP</sequence>
<dbReference type="AlphaFoldDB" id="A0AAW7I4T6"/>
<evidence type="ECO:0000313" key="4">
    <source>
        <dbReference type="EMBL" id="MDM5450978.1"/>
    </source>
</evidence>
<dbReference type="RefSeq" id="WP_289319157.1">
    <property type="nucleotide sequence ID" value="NZ_JAUCEY010000007.1"/>
</dbReference>
<dbReference type="EMBL" id="JAUCEY010000007">
    <property type="protein sequence ID" value="MDM5450978.1"/>
    <property type="molecule type" value="Genomic_DNA"/>
</dbReference>
<feature type="domain" description="Alcohol dehydrogenase-like N-terminal" evidence="3">
    <location>
        <begin position="42"/>
        <end position="169"/>
    </location>
</feature>
<dbReference type="SUPFAM" id="SSF51735">
    <property type="entry name" value="NAD(P)-binding Rossmann-fold domains"/>
    <property type="match status" value="1"/>
</dbReference>
<comment type="caution">
    <text evidence="4">The sequence shown here is derived from an EMBL/GenBank/DDBJ whole genome shotgun (WGS) entry which is preliminary data.</text>
</comment>
<dbReference type="InterPro" id="IPR011032">
    <property type="entry name" value="GroES-like_sf"/>
</dbReference>
<feature type="domain" description="Alcohol dehydrogenase-like C-terminal" evidence="2">
    <location>
        <begin position="210"/>
        <end position="345"/>
    </location>
</feature>
<dbReference type="InterPro" id="IPR013154">
    <property type="entry name" value="ADH-like_N"/>
</dbReference>
<evidence type="ECO:0000259" key="3">
    <source>
        <dbReference type="Pfam" id="PF08240"/>
    </source>
</evidence>
<dbReference type="Pfam" id="PF08240">
    <property type="entry name" value="ADH_N"/>
    <property type="match status" value="1"/>
</dbReference>
<dbReference type="InterPro" id="IPR050129">
    <property type="entry name" value="Zn_alcohol_dh"/>
</dbReference>
<protein>
    <submittedName>
        <fullName evidence="4">Zinc-binding dehydrogenase</fullName>
    </submittedName>
</protein>
<evidence type="ECO:0000256" key="1">
    <source>
        <dbReference type="ARBA" id="ARBA00023002"/>
    </source>
</evidence>
<dbReference type="PANTHER" id="PTHR43401">
    <property type="entry name" value="L-THREONINE 3-DEHYDROGENASE"/>
    <property type="match status" value="1"/>
</dbReference>
<dbReference type="PANTHER" id="PTHR43401:SF2">
    <property type="entry name" value="L-THREONINE 3-DEHYDROGENASE"/>
    <property type="match status" value="1"/>
</dbReference>
<accession>A0AAW7I4T6</accession>
<dbReference type="GO" id="GO:0016491">
    <property type="term" value="F:oxidoreductase activity"/>
    <property type="evidence" value="ECO:0007669"/>
    <property type="project" value="UniProtKB-KW"/>
</dbReference>
<dbReference type="InterPro" id="IPR036291">
    <property type="entry name" value="NAD(P)-bd_dom_sf"/>
</dbReference>
<name>A0AAW7I4T6_9BACI</name>